<name>A0A1Z4BK11_9FLAO</name>
<dbReference type="KEGG" id="capn:CBG49_00060"/>
<dbReference type="EMBL" id="CP022022">
    <property type="protein sequence ID" value="ASF41606.1"/>
    <property type="molecule type" value="Genomic_DNA"/>
</dbReference>
<dbReference type="AlphaFoldDB" id="A0A1Z4BK11"/>
<keyword evidence="2" id="KW-1185">Reference proteome</keyword>
<gene>
    <name evidence="1" type="ORF">CBG49_00060</name>
</gene>
<sequence length="75" mass="8759">MYTINLQTPQFLTDSNGNSLALIPADEYRELLALVEMYEELEDIRSVREAKGEETEPIDVFFERVEKYRKENGIS</sequence>
<evidence type="ECO:0000313" key="2">
    <source>
        <dbReference type="Proteomes" id="UP000197007"/>
    </source>
</evidence>
<protein>
    <submittedName>
        <fullName evidence="1">XRE family transcriptional regulator</fullName>
    </submittedName>
</protein>
<reference evidence="2" key="1">
    <citation type="submission" date="2017-06" db="EMBL/GenBank/DDBJ databases">
        <title>Complete genome sequence of Capnocytophaga sp. KCOM 1579 (=ChDC OS43) isolated from a human refractory periapical abscess lesion.</title>
        <authorList>
            <person name="Kook J.-K."/>
            <person name="Park S.-N."/>
            <person name="Lim Y.K."/>
            <person name="Roh H."/>
        </authorList>
    </citation>
    <scope>NUCLEOTIDE SEQUENCE [LARGE SCALE GENOMIC DNA]</scope>
    <source>
        <strain evidence="2">ChDC OS43</strain>
    </source>
</reference>
<dbReference type="Proteomes" id="UP000197007">
    <property type="component" value="Chromosome"/>
</dbReference>
<evidence type="ECO:0000313" key="1">
    <source>
        <dbReference type="EMBL" id="ASF41606.1"/>
    </source>
</evidence>
<organism evidence="1 2">
    <name type="scientific">Capnocytophaga endodontalis</name>
    <dbReference type="NCBI Taxonomy" id="2708117"/>
    <lineage>
        <taxon>Bacteria</taxon>
        <taxon>Pseudomonadati</taxon>
        <taxon>Bacteroidota</taxon>
        <taxon>Flavobacteriia</taxon>
        <taxon>Flavobacteriales</taxon>
        <taxon>Flavobacteriaceae</taxon>
        <taxon>Capnocytophaga</taxon>
    </lineage>
</organism>
<proteinExistence type="predicted"/>
<accession>A0A1Z4BK11</accession>
<dbReference type="RefSeq" id="WP_002677837.1">
    <property type="nucleotide sequence ID" value="NZ_CP022022.1"/>
</dbReference>